<feature type="domain" description="TNFR-Cys" evidence="1">
    <location>
        <begin position="20"/>
        <end position="58"/>
    </location>
</feature>
<feature type="domain" description="TNFR-Cys" evidence="1">
    <location>
        <begin position="94"/>
        <end position="126"/>
    </location>
</feature>
<reference evidence="2" key="2">
    <citation type="submission" date="2025-08" db="UniProtKB">
        <authorList>
            <consortium name="Ensembl"/>
        </authorList>
    </citation>
    <scope>IDENTIFICATION</scope>
</reference>
<feature type="domain" description="TNFR-Cys" evidence="1">
    <location>
        <begin position="61"/>
        <end position="92"/>
    </location>
</feature>
<dbReference type="PANTHER" id="PTHR46875">
    <property type="entry name" value="TUMOR NECROSIS FACTOR RECEPTOR SUPERFAMILY MEMBER 5"/>
    <property type="match status" value="1"/>
</dbReference>
<name>A0A665U096_ECHNA</name>
<dbReference type="GO" id="GO:0035631">
    <property type="term" value="C:CD40 receptor complex"/>
    <property type="evidence" value="ECO:0007669"/>
    <property type="project" value="TreeGrafter"/>
</dbReference>
<dbReference type="Proteomes" id="UP000472264">
    <property type="component" value="Chromosome 6"/>
</dbReference>
<reference evidence="2" key="3">
    <citation type="submission" date="2025-09" db="UniProtKB">
        <authorList>
            <consortium name="Ensembl"/>
        </authorList>
    </citation>
    <scope>IDENTIFICATION</scope>
</reference>
<proteinExistence type="predicted"/>
<evidence type="ECO:0000259" key="1">
    <source>
        <dbReference type="SMART" id="SM00208"/>
    </source>
</evidence>
<dbReference type="InParanoid" id="A0A665U096"/>
<evidence type="ECO:0000313" key="3">
    <source>
        <dbReference type="Proteomes" id="UP000472264"/>
    </source>
</evidence>
<dbReference type="SMART" id="SM00208">
    <property type="entry name" value="TNFR"/>
    <property type="match status" value="3"/>
</dbReference>
<dbReference type="InterPro" id="IPR052135">
    <property type="entry name" value="TNFRSF5"/>
</dbReference>
<dbReference type="OMA" id="ICKAHEQ"/>
<keyword evidence="3" id="KW-1185">Reference proteome</keyword>
<dbReference type="Gene3D" id="2.10.50.10">
    <property type="entry name" value="Tumor Necrosis Factor Receptor, subunit A, domain 2"/>
    <property type="match status" value="2"/>
</dbReference>
<dbReference type="SUPFAM" id="SSF57586">
    <property type="entry name" value="TNF receptor-like"/>
    <property type="match status" value="2"/>
</dbReference>
<organism evidence="2 3">
    <name type="scientific">Echeneis naucrates</name>
    <name type="common">Live sharksucker</name>
    <dbReference type="NCBI Taxonomy" id="173247"/>
    <lineage>
        <taxon>Eukaryota</taxon>
        <taxon>Metazoa</taxon>
        <taxon>Chordata</taxon>
        <taxon>Craniata</taxon>
        <taxon>Vertebrata</taxon>
        <taxon>Euteleostomi</taxon>
        <taxon>Actinopterygii</taxon>
        <taxon>Neopterygii</taxon>
        <taxon>Teleostei</taxon>
        <taxon>Neoteleostei</taxon>
        <taxon>Acanthomorphata</taxon>
        <taxon>Carangaria</taxon>
        <taxon>Carangiformes</taxon>
        <taxon>Echeneidae</taxon>
        <taxon>Echeneis</taxon>
    </lineage>
</organism>
<dbReference type="Ensembl" id="ENSENLT00000013348.1">
    <property type="protein sequence ID" value="ENSENLP00000012830.1"/>
    <property type="gene ID" value="ENSENLG00000006081.1"/>
</dbReference>
<dbReference type="InterPro" id="IPR001368">
    <property type="entry name" value="TNFR/NGFR_Cys_rich_reg"/>
</dbReference>
<evidence type="ECO:0000313" key="2">
    <source>
        <dbReference type="Ensembl" id="ENSENLP00000012830.1"/>
    </source>
</evidence>
<dbReference type="GO" id="GO:0009897">
    <property type="term" value="C:external side of plasma membrane"/>
    <property type="evidence" value="ECO:0007669"/>
    <property type="project" value="TreeGrafter"/>
</dbReference>
<accession>A0A665U096</accession>
<protein>
    <recommendedName>
        <fullName evidence="1">TNFR-Cys domain-containing protein</fullName>
    </recommendedName>
</protein>
<dbReference type="GO" id="GO:0002768">
    <property type="term" value="P:immune response-regulating cell surface receptor signaling pathway"/>
    <property type="evidence" value="ECO:0007669"/>
    <property type="project" value="TreeGrafter"/>
</dbReference>
<reference evidence="2" key="1">
    <citation type="submission" date="2021-04" db="EMBL/GenBank/DDBJ databases">
        <authorList>
            <consortium name="Wellcome Sanger Institute Data Sharing"/>
        </authorList>
    </citation>
    <scope>NUCLEOTIDE SEQUENCE [LARGE SCALE GENOMIC DNA]</scope>
</reference>
<dbReference type="AlphaFoldDB" id="A0A665U096"/>
<sequence length="174" mass="19328">MFPGQNIIYCTFNLCVQLICKAHEQYYYHLPSNSSVCLTSFSGKYVKADCDGSQQTQCAECGKGLYTATKNHLNQCRVCSKCICTATQNTVCTCEEGFFCLNEQCDHCKPVTQCREGEGVKIRGRGPIYERNGCLFLDAFRSCPSDTNRTSDTVCVRHVSMLTLNVTVKAKGGH</sequence>
<dbReference type="PANTHER" id="PTHR46875:SF2">
    <property type="entry name" value="TUMOR NECROSIS FACTOR RECEPTOR SUPERFAMILY MEMBER 5-LIKE ISOFORM X1"/>
    <property type="match status" value="1"/>
</dbReference>